<dbReference type="RefSeq" id="WP_255930979.1">
    <property type="nucleotide sequence ID" value="NZ_JANFNH010000034.1"/>
</dbReference>
<evidence type="ECO:0000256" key="1">
    <source>
        <dbReference type="SAM" id="SignalP"/>
    </source>
</evidence>
<gene>
    <name evidence="2" type="ORF">NON19_23420</name>
</gene>
<organism evidence="2 3">
    <name type="scientific">Streptantibioticus rubrisoli</name>
    <dbReference type="NCBI Taxonomy" id="1387313"/>
    <lineage>
        <taxon>Bacteria</taxon>
        <taxon>Bacillati</taxon>
        <taxon>Actinomycetota</taxon>
        <taxon>Actinomycetes</taxon>
        <taxon>Kitasatosporales</taxon>
        <taxon>Streptomycetaceae</taxon>
        <taxon>Streptantibioticus</taxon>
    </lineage>
</organism>
<feature type="chain" id="PRO_5047450644" evidence="1">
    <location>
        <begin position="36"/>
        <end position="201"/>
    </location>
</feature>
<dbReference type="PROSITE" id="PS51318">
    <property type="entry name" value="TAT"/>
    <property type="match status" value="1"/>
</dbReference>
<comment type="caution">
    <text evidence="2">The sequence shown here is derived from an EMBL/GenBank/DDBJ whole genome shotgun (WGS) entry which is preliminary data.</text>
</comment>
<dbReference type="EMBL" id="JANFNH010000034">
    <property type="protein sequence ID" value="MCQ4044898.1"/>
    <property type="molecule type" value="Genomic_DNA"/>
</dbReference>
<accession>A0ABT1PK47</accession>
<keyword evidence="1" id="KW-0732">Signal</keyword>
<dbReference type="Proteomes" id="UP001206206">
    <property type="component" value="Unassembled WGS sequence"/>
</dbReference>
<dbReference type="InterPro" id="IPR006311">
    <property type="entry name" value="TAT_signal"/>
</dbReference>
<dbReference type="Pfam" id="PF12385">
    <property type="entry name" value="Peptidase_C70"/>
    <property type="match status" value="1"/>
</dbReference>
<protein>
    <submittedName>
        <fullName evidence="2">C39 family peptidase</fullName>
    </submittedName>
</protein>
<evidence type="ECO:0000313" key="2">
    <source>
        <dbReference type="EMBL" id="MCQ4044898.1"/>
    </source>
</evidence>
<keyword evidence="3" id="KW-1185">Reference proteome</keyword>
<name>A0ABT1PK47_9ACTN</name>
<evidence type="ECO:0000313" key="3">
    <source>
        <dbReference type="Proteomes" id="UP001206206"/>
    </source>
</evidence>
<feature type="signal peptide" evidence="1">
    <location>
        <begin position="1"/>
        <end position="35"/>
    </location>
</feature>
<dbReference type="InterPro" id="IPR022118">
    <property type="entry name" value="Peptidase_C70_AvrRpt2"/>
</dbReference>
<proteinExistence type="predicted"/>
<reference evidence="2 3" key="1">
    <citation type="submission" date="2022-06" db="EMBL/GenBank/DDBJ databases">
        <title>Draft genome sequence of type strain Streptomyces rubrisoli DSM 42083.</title>
        <authorList>
            <person name="Duangmal K."/>
            <person name="Klaysubun C."/>
        </authorList>
    </citation>
    <scope>NUCLEOTIDE SEQUENCE [LARGE SCALE GENOMIC DNA]</scope>
    <source>
        <strain evidence="2 3">DSM 42083</strain>
    </source>
</reference>
<dbReference type="Gene3D" id="3.90.70.10">
    <property type="entry name" value="Cysteine proteinases"/>
    <property type="match status" value="1"/>
</dbReference>
<sequence>MFKTPHLGPPGQGRRRFAAAALALVAALSASIATADGASADSGSKQLNVTMQAQQQSNWCWAASGNTIATWFGRDYTQNQFCDAAFNEPQGTQCGNWQAALDDVQNALDWMGINPGSYVTGYLRYSTVQSEIDANRPIETRIEWSSGGGHMHVLYGYDTSSNWVYWGDPWPSNYRYNWADYNYYVSNDSFTWTHSLYRIGA</sequence>